<name>A0ABP0EWI2_CLALP</name>
<sequence length="102" mass="11646">MKTCVILFAFLCFVLSVNADLQQQVSKYSVNELTTTAASTEQPTTRPTTSRKKITFDCTPYCRYNAFYRSRGSCPTNKRRRLLCQVCRFVLKCRTISSNIGP</sequence>
<comment type="caution">
    <text evidence="2">The sequence shown here is derived from an EMBL/GenBank/DDBJ whole genome shotgun (WGS) entry which is preliminary data.</text>
</comment>
<evidence type="ECO:0000256" key="1">
    <source>
        <dbReference type="SAM" id="SignalP"/>
    </source>
</evidence>
<feature type="chain" id="PRO_5045029034" evidence="1">
    <location>
        <begin position="20"/>
        <end position="102"/>
    </location>
</feature>
<proteinExistence type="predicted"/>
<feature type="signal peptide" evidence="1">
    <location>
        <begin position="1"/>
        <end position="19"/>
    </location>
</feature>
<keyword evidence="3" id="KW-1185">Reference proteome</keyword>
<gene>
    <name evidence="2" type="ORF">CVLEPA_LOCUS822</name>
</gene>
<evidence type="ECO:0000313" key="3">
    <source>
        <dbReference type="Proteomes" id="UP001642483"/>
    </source>
</evidence>
<reference evidence="2 3" key="1">
    <citation type="submission" date="2024-02" db="EMBL/GenBank/DDBJ databases">
        <authorList>
            <person name="Daric V."/>
            <person name="Darras S."/>
        </authorList>
    </citation>
    <scope>NUCLEOTIDE SEQUENCE [LARGE SCALE GENOMIC DNA]</scope>
</reference>
<accession>A0ABP0EWI2</accession>
<protein>
    <submittedName>
        <fullName evidence="2">Uncharacterized protein</fullName>
    </submittedName>
</protein>
<keyword evidence="1" id="KW-0732">Signal</keyword>
<dbReference type="EMBL" id="CAWYQH010000001">
    <property type="protein sequence ID" value="CAK8671785.1"/>
    <property type="molecule type" value="Genomic_DNA"/>
</dbReference>
<evidence type="ECO:0000313" key="2">
    <source>
        <dbReference type="EMBL" id="CAK8671785.1"/>
    </source>
</evidence>
<dbReference type="EMBL" id="CAWYQH010000001">
    <property type="protein sequence ID" value="CAK8671784.1"/>
    <property type="molecule type" value="Genomic_DNA"/>
</dbReference>
<dbReference type="Proteomes" id="UP001642483">
    <property type="component" value="Unassembled WGS sequence"/>
</dbReference>
<organism evidence="2 3">
    <name type="scientific">Clavelina lepadiformis</name>
    <name type="common">Light-bulb sea squirt</name>
    <name type="synonym">Ascidia lepadiformis</name>
    <dbReference type="NCBI Taxonomy" id="159417"/>
    <lineage>
        <taxon>Eukaryota</taxon>
        <taxon>Metazoa</taxon>
        <taxon>Chordata</taxon>
        <taxon>Tunicata</taxon>
        <taxon>Ascidiacea</taxon>
        <taxon>Aplousobranchia</taxon>
        <taxon>Clavelinidae</taxon>
        <taxon>Clavelina</taxon>
    </lineage>
</organism>